<keyword evidence="4" id="KW-0633">Potassium transport</keyword>
<dbReference type="PANTHER" id="PTHR32024:SF1">
    <property type="entry name" value="KTR SYSTEM POTASSIUM UPTAKE PROTEIN B"/>
    <property type="match status" value="1"/>
</dbReference>
<sequence>MWSEIKSRFLGLLRNPPLLIGLSFITVILAGAILLNLPLASQDGKSIGFVNALFTSSSATGVNGLVVVNTAEHWTIFGKVIILLLIQIGGLGTMVVFTMFALLLGKKIGFQQRILIVEQLNSNSMSGVVKLTKYVIGVSFLIEFIGSLMLMIRFIPQFGLKTGIWYSIFHSISAFCNAGFDILGNSIIPYSTDILVNATIMALIIIGGLGFVVYLDIYSKRNLKKLTVHTKIVLVMTLSLLLIGTFFIFILEYNNPETLKNYSLGEKFLISAFQSTITRTAGFNSINIGGLKDATAFLIIILMFIGGSPASTAGGLKTTTIGVLIFSTISALRGEREPVAYKRTIPTKTILKSLTIIIICLSLVIVVAFSLSIIENERFNFEDILFEAVSAFGTVGLTRGITSNLSDLSKVILSVTMFIGRVGPATIAMGILKKKKPSSVKYSEGNIMVG</sequence>
<reference evidence="11 12" key="1">
    <citation type="submission" date="2018-11" db="EMBL/GenBank/DDBJ databases">
        <title>Genome sequencing and assembly of Anaerosphaera sp. nov., GS7-6-2.</title>
        <authorList>
            <person name="Rettenmaier R."/>
            <person name="Liebl W."/>
            <person name="Zverlov V."/>
        </authorList>
    </citation>
    <scope>NUCLEOTIDE SEQUENCE [LARGE SCALE GENOMIC DNA]</scope>
    <source>
        <strain evidence="11 12">GS7-6-2</strain>
    </source>
</reference>
<feature type="transmembrane region" description="Helical" evidence="10">
    <location>
        <begin position="230"/>
        <end position="251"/>
    </location>
</feature>
<keyword evidence="6" id="KW-0630">Potassium</keyword>
<dbReference type="PANTHER" id="PTHR32024">
    <property type="entry name" value="TRK SYSTEM POTASSIUM UPTAKE PROTEIN TRKG-RELATED"/>
    <property type="match status" value="1"/>
</dbReference>
<evidence type="ECO:0000256" key="2">
    <source>
        <dbReference type="ARBA" id="ARBA00022448"/>
    </source>
</evidence>
<evidence type="ECO:0000256" key="1">
    <source>
        <dbReference type="ARBA" id="ARBA00004651"/>
    </source>
</evidence>
<dbReference type="GO" id="GO:0005886">
    <property type="term" value="C:plasma membrane"/>
    <property type="evidence" value="ECO:0007669"/>
    <property type="project" value="UniProtKB-SubCell"/>
</dbReference>
<evidence type="ECO:0000313" key="12">
    <source>
        <dbReference type="Proteomes" id="UP000288812"/>
    </source>
</evidence>
<dbReference type="Pfam" id="PF02386">
    <property type="entry name" value="TrkH"/>
    <property type="match status" value="1"/>
</dbReference>
<evidence type="ECO:0000313" key="11">
    <source>
        <dbReference type="EMBL" id="RVU55223.1"/>
    </source>
</evidence>
<feature type="transmembrane region" description="Helical" evidence="10">
    <location>
        <begin position="350"/>
        <end position="374"/>
    </location>
</feature>
<proteinExistence type="predicted"/>
<evidence type="ECO:0000256" key="10">
    <source>
        <dbReference type="SAM" id="Phobius"/>
    </source>
</evidence>
<evidence type="ECO:0000256" key="6">
    <source>
        <dbReference type="ARBA" id="ARBA00022958"/>
    </source>
</evidence>
<feature type="transmembrane region" description="Helical" evidence="10">
    <location>
        <begin position="194"/>
        <end position="218"/>
    </location>
</feature>
<keyword evidence="5 10" id="KW-0812">Transmembrane</keyword>
<evidence type="ECO:0000256" key="4">
    <source>
        <dbReference type="ARBA" id="ARBA00022538"/>
    </source>
</evidence>
<keyword evidence="9 10" id="KW-0472">Membrane</keyword>
<dbReference type="NCBIfam" id="TIGR00933">
    <property type="entry name" value="2a38"/>
    <property type="match status" value="1"/>
</dbReference>
<feature type="transmembrane region" description="Helical" evidence="10">
    <location>
        <begin position="47"/>
        <end position="68"/>
    </location>
</feature>
<feature type="transmembrane region" description="Helical" evidence="10">
    <location>
        <begin position="80"/>
        <end position="104"/>
    </location>
</feature>
<feature type="transmembrane region" description="Helical" evidence="10">
    <location>
        <begin position="12"/>
        <end position="35"/>
    </location>
</feature>
<dbReference type="Proteomes" id="UP000288812">
    <property type="component" value="Unassembled WGS sequence"/>
</dbReference>
<dbReference type="InterPro" id="IPR003445">
    <property type="entry name" value="Cat_transpt"/>
</dbReference>
<feature type="transmembrane region" description="Helical" evidence="10">
    <location>
        <begin position="164"/>
        <end position="188"/>
    </location>
</feature>
<dbReference type="GO" id="GO:0015379">
    <property type="term" value="F:potassium:chloride symporter activity"/>
    <property type="evidence" value="ECO:0007669"/>
    <property type="project" value="InterPro"/>
</dbReference>
<evidence type="ECO:0000256" key="8">
    <source>
        <dbReference type="ARBA" id="ARBA00023065"/>
    </source>
</evidence>
<keyword evidence="7 10" id="KW-1133">Transmembrane helix</keyword>
<feature type="transmembrane region" description="Helical" evidence="10">
    <location>
        <begin position="411"/>
        <end position="432"/>
    </location>
</feature>
<protein>
    <submittedName>
        <fullName evidence="11">Trk family potassium uptake protein</fullName>
    </submittedName>
</protein>
<keyword evidence="12" id="KW-1185">Reference proteome</keyword>
<evidence type="ECO:0000256" key="3">
    <source>
        <dbReference type="ARBA" id="ARBA00022475"/>
    </source>
</evidence>
<dbReference type="RefSeq" id="WP_127723623.1">
    <property type="nucleotide sequence ID" value="NZ_RLIH01000003.1"/>
</dbReference>
<dbReference type="AlphaFoldDB" id="A0A437S819"/>
<evidence type="ECO:0000256" key="9">
    <source>
        <dbReference type="ARBA" id="ARBA00023136"/>
    </source>
</evidence>
<dbReference type="InterPro" id="IPR004772">
    <property type="entry name" value="TrkH"/>
</dbReference>
<keyword evidence="2" id="KW-0813">Transport</keyword>
<feature type="transmembrane region" description="Helical" evidence="10">
    <location>
        <begin position="134"/>
        <end position="152"/>
    </location>
</feature>
<evidence type="ECO:0000256" key="5">
    <source>
        <dbReference type="ARBA" id="ARBA00022692"/>
    </source>
</evidence>
<dbReference type="OrthoDB" id="9810952at2"/>
<dbReference type="EMBL" id="RLIH01000003">
    <property type="protein sequence ID" value="RVU55223.1"/>
    <property type="molecule type" value="Genomic_DNA"/>
</dbReference>
<gene>
    <name evidence="11" type="ORF">EF514_02820</name>
</gene>
<comment type="subcellular location">
    <subcellularLocation>
        <location evidence="1">Cell membrane</location>
        <topology evidence="1">Multi-pass membrane protein</topology>
    </subcellularLocation>
</comment>
<evidence type="ECO:0000256" key="7">
    <source>
        <dbReference type="ARBA" id="ARBA00022989"/>
    </source>
</evidence>
<feature type="transmembrane region" description="Helical" evidence="10">
    <location>
        <begin position="296"/>
        <end position="329"/>
    </location>
</feature>
<keyword evidence="3" id="KW-1003">Cell membrane</keyword>
<comment type="caution">
    <text evidence="11">The sequence shown here is derived from an EMBL/GenBank/DDBJ whole genome shotgun (WGS) entry which is preliminary data.</text>
</comment>
<keyword evidence="8" id="KW-0406">Ion transport</keyword>
<organism evidence="11 12">
    <name type="scientific">Anaerosphaera multitolerans</name>
    <dbReference type="NCBI Taxonomy" id="2487351"/>
    <lineage>
        <taxon>Bacteria</taxon>
        <taxon>Bacillati</taxon>
        <taxon>Bacillota</taxon>
        <taxon>Tissierellia</taxon>
        <taxon>Tissierellales</taxon>
        <taxon>Peptoniphilaceae</taxon>
        <taxon>Anaerosphaera</taxon>
    </lineage>
</organism>
<accession>A0A437S819</accession>
<name>A0A437S819_9FIRM</name>